<keyword evidence="2" id="KW-0238">DNA-binding</keyword>
<dbReference type="SUPFAM" id="SSF46785">
    <property type="entry name" value="Winged helix' DNA-binding domain"/>
    <property type="match status" value="1"/>
</dbReference>
<dbReference type="InterPro" id="IPR036390">
    <property type="entry name" value="WH_DNA-bd_sf"/>
</dbReference>
<dbReference type="SMART" id="SM00345">
    <property type="entry name" value="HTH_GNTR"/>
    <property type="match status" value="1"/>
</dbReference>
<dbReference type="Gene3D" id="1.10.10.10">
    <property type="entry name" value="Winged helix-like DNA-binding domain superfamily/Winged helix DNA-binding domain"/>
    <property type="match status" value="1"/>
</dbReference>
<evidence type="ECO:0000313" key="6">
    <source>
        <dbReference type="Proteomes" id="UP000602076"/>
    </source>
</evidence>
<gene>
    <name evidence="5" type="ORF">IEO70_01355</name>
</gene>
<comment type="caution">
    <text evidence="5">The sequence shown here is derived from an EMBL/GenBank/DDBJ whole genome shotgun (WGS) entry which is preliminary data.</text>
</comment>
<proteinExistence type="predicted"/>
<evidence type="ECO:0000256" key="1">
    <source>
        <dbReference type="ARBA" id="ARBA00023015"/>
    </source>
</evidence>
<dbReference type="GO" id="GO:0003677">
    <property type="term" value="F:DNA binding"/>
    <property type="evidence" value="ECO:0007669"/>
    <property type="project" value="UniProtKB-KW"/>
</dbReference>
<dbReference type="PROSITE" id="PS50949">
    <property type="entry name" value="HTH_GNTR"/>
    <property type="match status" value="1"/>
</dbReference>
<dbReference type="PANTHER" id="PTHR38445">
    <property type="entry name" value="HTH-TYPE TRANSCRIPTIONAL REPRESSOR YTRA"/>
    <property type="match status" value="1"/>
</dbReference>
<dbReference type="EMBL" id="JACXSI010000002">
    <property type="protein sequence ID" value="MBD3107012.1"/>
    <property type="molecule type" value="Genomic_DNA"/>
</dbReference>
<keyword evidence="3" id="KW-0804">Transcription</keyword>
<dbReference type="InterPro" id="IPR036388">
    <property type="entry name" value="WH-like_DNA-bd_sf"/>
</dbReference>
<accession>A0A927CSD4</accession>
<dbReference type="PANTHER" id="PTHR38445:SF6">
    <property type="entry name" value="GNTR-FAMILY TRANSCRIPTIONAL REGULATOR"/>
    <property type="match status" value="1"/>
</dbReference>
<keyword evidence="1" id="KW-0805">Transcription regulation</keyword>
<dbReference type="GO" id="GO:0003700">
    <property type="term" value="F:DNA-binding transcription factor activity"/>
    <property type="evidence" value="ECO:0007669"/>
    <property type="project" value="InterPro"/>
</dbReference>
<dbReference type="InterPro" id="IPR000524">
    <property type="entry name" value="Tscrpt_reg_HTH_GntR"/>
</dbReference>
<sequence length="122" mass="14160">MKLVLNNRDPVYLQVVNYFKQQLATGQLTGGQEVPSRRELAMMLNINPNTVQKAYKEMEDQKLIMTERNFPSKVTTDEAILQNVRKELIYEATAQYIRAMKQIAVPVEEVLDVVKEEFKKVQ</sequence>
<dbReference type="Proteomes" id="UP000602076">
    <property type="component" value="Unassembled WGS sequence"/>
</dbReference>
<dbReference type="RefSeq" id="WP_190996561.1">
    <property type="nucleotide sequence ID" value="NZ_JACXSI010000002.1"/>
</dbReference>
<organism evidence="5 6">
    <name type="scientific">Peribacillus faecalis</name>
    <dbReference type="NCBI Taxonomy" id="2772559"/>
    <lineage>
        <taxon>Bacteria</taxon>
        <taxon>Bacillati</taxon>
        <taxon>Bacillota</taxon>
        <taxon>Bacilli</taxon>
        <taxon>Bacillales</taxon>
        <taxon>Bacillaceae</taxon>
        <taxon>Peribacillus</taxon>
    </lineage>
</organism>
<evidence type="ECO:0000259" key="4">
    <source>
        <dbReference type="PROSITE" id="PS50949"/>
    </source>
</evidence>
<evidence type="ECO:0000256" key="3">
    <source>
        <dbReference type="ARBA" id="ARBA00023163"/>
    </source>
</evidence>
<feature type="domain" description="HTH gntR-type" evidence="4">
    <location>
        <begin position="9"/>
        <end position="77"/>
    </location>
</feature>
<dbReference type="AlphaFoldDB" id="A0A927CSD4"/>
<dbReference type="Pfam" id="PF00392">
    <property type="entry name" value="GntR"/>
    <property type="match status" value="1"/>
</dbReference>
<name>A0A927CSD4_9BACI</name>
<reference evidence="5" key="1">
    <citation type="submission" date="2020-09" db="EMBL/GenBank/DDBJ databases">
        <title>Bacillus faecalis sp. nov., a moderately halophilic bacterium isolated from cow faeces.</title>
        <authorList>
            <person name="Jiang L."/>
            <person name="Lee J."/>
        </authorList>
    </citation>
    <scope>NUCLEOTIDE SEQUENCE</scope>
    <source>
        <strain evidence="5">AGMB 02131</strain>
    </source>
</reference>
<dbReference type="CDD" id="cd07377">
    <property type="entry name" value="WHTH_GntR"/>
    <property type="match status" value="1"/>
</dbReference>
<protein>
    <submittedName>
        <fullName evidence="5">GntR family transcriptional regulator</fullName>
    </submittedName>
</protein>
<evidence type="ECO:0000256" key="2">
    <source>
        <dbReference type="ARBA" id="ARBA00023125"/>
    </source>
</evidence>
<evidence type="ECO:0000313" key="5">
    <source>
        <dbReference type="EMBL" id="MBD3107012.1"/>
    </source>
</evidence>
<keyword evidence="6" id="KW-1185">Reference proteome</keyword>